<dbReference type="AlphaFoldDB" id="A0A660LIH0"/>
<evidence type="ECO:0000313" key="2">
    <source>
        <dbReference type="Proteomes" id="UP000278962"/>
    </source>
</evidence>
<keyword evidence="2" id="KW-1185">Reference proteome</keyword>
<name>A0A660LIH0_9ACTN</name>
<protein>
    <submittedName>
        <fullName evidence="1">Uncharacterized protein</fullName>
    </submittedName>
</protein>
<comment type="caution">
    <text evidence="1">The sequence shown here is derived from an EMBL/GenBank/DDBJ whole genome shotgun (WGS) entry which is preliminary data.</text>
</comment>
<proteinExistence type="predicted"/>
<dbReference type="OrthoDB" id="9904592at2"/>
<dbReference type="RefSeq" id="WP_121252214.1">
    <property type="nucleotide sequence ID" value="NZ_RBIL01000001.1"/>
</dbReference>
<sequence length="157" mass="16954">MAELYVALLHVPGEFVYAGTRADSVAEAVTAFGDEVIGIEWLQTFDSLPARGQENDAIQTVLQELLDHEVAFVAGYPEEESGDPTEGMRAHLEHWVDEAAERFGEFSVGAYGFVMELVLDDEIELGWAYGGAMEPGAAALFGRAAEQARDGVDRGDG</sequence>
<dbReference type="Proteomes" id="UP000278962">
    <property type="component" value="Unassembled WGS sequence"/>
</dbReference>
<organism evidence="1 2">
    <name type="scientific">Solirubrobacter pauli</name>
    <dbReference type="NCBI Taxonomy" id="166793"/>
    <lineage>
        <taxon>Bacteria</taxon>
        <taxon>Bacillati</taxon>
        <taxon>Actinomycetota</taxon>
        <taxon>Thermoleophilia</taxon>
        <taxon>Solirubrobacterales</taxon>
        <taxon>Solirubrobacteraceae</taxon>
        <taxon>Solirubrobacter</taxon>
    </lineage>
</organism>
<gene>
    <name evidence="1" type="ORF">C8N24_3656</name>
</gene>
<accession>A0A660LIH0</accession>
<dbReference type="EMBL" id="RBIL01000001">
    <property type="protein sequence ID" value="RKQ93783.1"/>
    <property type="molecule type" value="Genomic_DNA"/>
</dbReference>
<reference evidence="1 2" key="1">
    <citation type="submission" date="2018-10" db="EMBL/GenBank/DDBJ databases">
        <title>Genomic Encyclopedia of Archaeal and Bacterial Type Strains, Phase II (KMG-II): from individual species to whole genera.</title>
        <authorList>
            <person name="Goeker M."/>
        </authorList>
    </citation>
    <scope>NUCLEOTIDE SEQUENCE [LARGE SCALE GENOMIC DNA]</scope>
    <source>
        <strain evidence="1 2">DSM 14954</strain>
    </source>
</reference>
<evidence type="ECO:0000313" key="1">
    <source>
        <dbReference type="EMBL" id="RKQ93783.1"/>
    </source>
</evidence>